<keyword evidence="1" id="KW-0812">Transmembrane</keyword>
<evidence type="ECO:0008006" key="4">
    <source>
        <dbReference type="Google" id="ProtNLM"/>
    </source>
</evidence>
<keyword evidence="1" id="KW-0472">Membrane</keyword>
<organism evidence="2 3">
    <name type="scientific">Roseateles flavus</name>
    <dbReference type="NCBI Taxonomy" id="3149041"/>
    <lineage>
        <taxon>Bacteria</taxon>
        <taxon>Pseudomonadati</taxon>
        <taxon>Pseudomonadota</taxon>
        <taxon>Betaproteobacteria</taxon>
        <taxon>Burkholderiales</taxon>
        <taxon>Sphaerotilaceae</taxon>
        <taxon>Roseateles</taxon>
    </lineage>
</organism>
<feature type="transmembrane region" description="Helical" evidence="1">
    <location>
        <begin position="88"/>
        <end position="108"/>
    </location>
</feature>
<sequence>MSALVIKAWRADTKPIDDRNTFVSITGREGGLIAWLLSLMGVDPTTTIRVGLERVEFTSASLAGTESRMVPLQSVCSTYYGYHKPWKAAASFMALFAFLGFSFAAPSAHSAGDGFSFTTFAVTTCIGVVLALIYYFLNRTLTLGFVEHSGAVCAIRFKRSVIENVDIDEQQARSVCTIVQRLIEAKEKRALQSARN</sequence>
<dbReference type="EMBL" id="JBDPZC010000001">
    <property type="protein sequence ID" value="MEO3711245.1"/>
    <property type="molecule type" value="Genomic_DNA"/>
</dbReference>
<evidence type="ECO:0000313" key="2">
    <source>
        <dbReference type="EMBL" id="MEO3711245.1"/>
    </source>
</evidence>
<proteinExistence type="predicted"/>
<gene>
    <name evidence="2" type="ORF">ABDJ40_00525</name>
</gene>
<comment type="caution">
    <text evidence="2">The sequence shown here is derived from an EMBL/GenBank/DDBJ whole genome shotgun (WGS) entry which is preliminary data.</text>
</comment>
<evidence type="ECO:0000313" key="3">
    <source>
        <dbReference type="Proteomes" id="UP001462640"/>
    </source>
</evidence>
<dbReference type="Proteomes" id="UP001462640">
    <property type="component" value="Unassembled WGS sequence"/>
</dbReference>
<evidence type="ECO:0000256" key="1">
    <source>
        <dbReference type="SAM" id="Phobius"/>
    </source>
</evidence>
<keyword evidence="1" id="KW-1133">Transmembrane helix</keyword>
<feature type="transmembrane region" description="Helical" evidence="1">
    <location>
        <begin position="114"/>
        <end position="137"/>
    </location>
</feature>
<accession>A0ABV0G872</accession>
<keyword evidence="3" id="KW-1185">Reference proteome</keyword>
<reference evidence="2 3" key="1">
    <citation type="submission" date="2024-05" db="EMBL/GenBank/DDBJ databases">
        <title>Roseateles sp. 2.12 16S ribosomal RNA gene Genome sequencing and assembly.</title>
        <authorList>
            <person name="Woo H."/>
        </authorList>
    </citation>
    <scope>NUCLEOTIDE SEQUENCE [LARGE SCALE GENOMIC DNA]</scope>
    <source>
        <strain evidence="2 3">2.12</strain>
    </source>
</reference>
<name>A0ABV0G872_9BURK</name>
<protein>
    <recommendedName>
        <fullName evidence="4">DUF4231 domain-containing protein</fullName>
    </recommendedName>
</protein>
<dbReference type="RefSeq" id="WP_347604661.1">
    <property type="nucleotide sequence ID" value="NZ_JBDPZC010000001.1"/>
</dbReference>